<dbReference type="GO" id="GO:0005634">
    <property type="term" value="C:nucleus"/>
    <property type="evidence" value="ECO:0007669"/>
    <property type="project" value="TreeGrafter"/>
</dbReference>
<organism evidence="7 8">
    <name type="scientific">Laccaria amethystina LaAM-08-1</name>
    <dbReference type="NCBI Taxonomy" id="1095629"/>
    <lineage>
        <taxon>Eukaryota</taxon>
        <taxon>Fungi</taxon>
        <taxon>Dikarya</taxon>
        <taxon>Basidiomycota</taxon>
        <taxon>Agaricomycotina</taxon>
        <taxon>Agaricomycetes</taxon>
        <taxon>Agaricomycetidae</taxon>
        <taxon>Agaricales</taxon>
        <taxon>Agaricineae</taxon>
        <taxon>Hydnangiaceae</taxon>
        <taxon>Laccaria</taxon>
    </lineage>
</organism>
<dbReference type="InterPro" id="IPR049730">
    <property type="entry name" value="SNF2/RAD54-like_C"/>
</dbReference>
<dbReference type="SMART" id="SM00487">
    <property type="entry name" value="DEXDc"/>
    <property type="match status" value="1"/>
</dbReference>
<keyword evidence="8" id="KW-1185">Reference proteome</keyword>
<dbReference type="Gene3D" id="3.40.50.10810">
    <property type="entry name" value="Tandem AAA-ATPase domain"/>
    <property type="match status" value="1"/>
</dbReference>
<evidence type="ECO:0000259" key="5">
    <source>
        <dbReference type="PROSITE" id="PS51192"/>
    </source>
</evidence>
<dbReference type="CDD" id="cd18793">
    <property type="entry name" value="SF2_C_SNF"/>
    <property type="match status" value="1"/>
</dbReference>
<reference evidence="8" key="2">
    <citation type="submission" date="2015-01" db="EMBL/GenBank/DDBJ databases">
        <title>Evolutionary Origins and Diversification of the Mycorrhizal Mutualists.</title>
        <authorList>
            <consortium name="DOE Joint Genome Institute"/>
            <consortium name="Mycorrhizal Genomics Consortium"/>
            <person name="Kohler A."/>
            <person name="Kuo A."/>
            <person name="Nagy L.G."/>
            <person name="Floudas D."/>
            <person name="Copeland A."/>
            <person name="Barry K.W."/>
            <person name="Cichocki N."/>
            <person name="Veneault-Fourrey C."/>
            <person name="LaButti K."/>
            <person name="Lindquist E.A."/>
            <person name="Lipzen A."/>
            <person name="Lundell T."/>
            <person name="Morin E."/>
            <person name="Murat C."/>
            <person name="Riley R."/>
            <person name="Ohm R."/>
            <person name="Sun H."/>
            <person name="Tunlid A."/>
            <person name="Henrissat B."/>
            <person name="Grigoriev I.V."/>
            <person name="Hibbett D.S."/>
            <person name="Martin F."/>
        </authorList>
    </citation>
    <scope>NUCLEOTIDE SEQUENCE [LARGE SCALE GENOMIC DNA]</scope>
    <source>
        <strain evidence="8">LaAM-08-1</strain>
    </source>
</reference>
<evidence type="ECO:0000256" key="1">
    <source>
        <dbReference type="ARBA" id="ARBA00022741"/>
    </source>
</evidence>
<dbReference type="OrthoDB" id="2801544at2759"/>
<evidence type="ECO:0000259" key="6">
    <source>
        <dbReference type="PROSITE" id="PS51194"/>
    </source>
</evidence>
<dbReference type="InterPro" id="IPR001650">
    <property type="entry name" value="Helicase_C-like"/>
</dbReference>
<dbReference type="GO" id="GO:0016787">
    <property type="term" value="F:hydrolase activity"/>
    <property type="evidence" value="ECO:0007669"/>
    <property type="project" value="UniProtKB-KW"/>
</dbReference>
<evidence type="ECO:0000313" key="7">
    <source>
        <dbReference type="EMBL" id="KIK06108.1"/>
    </source>
</evidence>
<dbReference type="SUPFAM" id="SSF52540">
    <property type="entry name" value="P-loop containing nucleoside triphosphate hydrolases"/>
    <property type="match status" value="2"/>
</dbReference>
<dbReference type="PANTHER" id="PTHR45626:SF51">
    <property type="entry name" value="SNF2-RELATED DOMAIN-CONTAINING PROTEIN"/>
    <property type="match status" value="1"/>
</dbReference>
<dbReference type="GO" id="GO:0005524">
    <property type="term" value="F:ATP binding"/>
    <property type="evidence" value="ECO:0007669"/>
    <property type="project" value="UniProtKB-KW"/>
</dbReference>
<feature type="compositionally biased region" description="Low complexity" evidence="4">
    <location>
        <begin position="624"/>
        <end position="638"/>
    </location>
</feature>
<proteinExistence type="predicted"/>
<feature type="region of interest" description="Disordered" evidence="4">
    <location>
        <begin position="593"/>
        <end position="646"/>
    </location>
</feature>
<dbReference type="GO" id="GO:0006281">
    <property type="term" value="P:DNA repair"/>
    <property type="evidence" value="ECO:0007669"/>
    <property type="project" value="TreeGrafter"/>
</dbReference>
<protein>
    <submittedName>
        <fullName evidence="7">Uncharacterized protein</fullName>
    </submittedName>
</protein>
<dbReference type="Proteomes" id="UP000054477">
    <property type="component" value="Unassembled WGS sequence"/>
</dbReference>
<feature type="compositionally biased region" description="Basic and acidic residues" evidence="4">
    <location>
        <begin position="593"/>
        <end position="602"/>
    </location>
</feature>
<feature type="compositionally biased region" description="Acidic residues" evidence="4">
    <location>
        <begin position="603"/>
        <end position="612"/>
    </location>
</feature>
<dbReference type="PANTHER" id="PTHR45626">
    <property type="entry name" value="TRANSCRIPTION TERMINATION FACTOR 2-RELATED"/>
    <property type="match status" value="1"/>
</dbReference>
<dbReference type="SMART" id="SM00490">
    <property type="entry name" value="HELICc"/>
    <property type="match status" value="1"/>
</dbReference>
<dbReference type="InterPro" id="IPR050628">
    <property type="entry name" value="SNF2_RAD54_helicase_TF"/>
</dbReference>
<keyword evidence="2" id="KW-0378">Hydrolase</keyword>
<feature type="compositionally biased region" description="Basic residues" evidence="4">
    <location>
        <begin position="927"/>
        <end position="937"/>
    </location>
</feature>
<dbReference type="Gene3D" id="3.40.50.300">
    <property type="entry name" value="P-loop containing nucleotide triphosphate hydrolases"/>
    <property type="match status" value="1"/>
</dbReference>
<feature type="region of interest" description="Disordered" evidence="4">
    <location>
        <begin position="922"/>
        <end position="944"/>
    </location>
</feature>
<feature type="domain" description="Helicase ATP-binding" evidence="5">
    <location>
        <begin position="442"/>
        <end position="585"/>
    </location>
</feature>
<dbReference type="InterPro" id="IPR014001">
    <property type="entry name" value="Helicase_ATP-bd"/>
</dbReference>
<evidence type="ECO:0000256" key="4">
    <source>
        <dbReference type="SAM" id="MobiDB-lite"/>
    </source>
</evidence>
<evidence type="ECO:0000313" key="8">
    <source>
        <dbReference type="Proteomes" id="UP000054477"/>
    </source>
</evidence>
<keyword evidence="1" id="KW-0547">Nucleotide-binding</keyword>
<dbReference type="PROSITE" id="PS51194">
    <property type="entry name" value="HELICASE_CTER"/>
    <property type="match status" value="1"/>
</dbReference>
<evidence type="ECO:0000256" key="2">
    <source>
        <dbReference type="ARBA" id="ARBA00022801"/>
    </source>
</evidence>
<feature type="region of interest" description="Disordered" evidence="4">
    <location>
        <begin position="980"/>
        <end position="999"/>
    </location>
</feature>
<sequence length="1266" mass="142351">MHSYSCSSCCNSCRNRNLSRDGPGTEVGADEPYSLKKLLPVGTVTFQLAARDALQDICDHVHAEDGWHSFSGAWEMLHFANSEGKTSAHAIEFLLKHHFFSATYHAASDGCAIVLRIYLIPHDFSGVKGALHNRKDNVLVPGRRYLRALLPKVTQDPDIWEGGSCSERGVPLLSDVKDRRTLAEIYSELASPRATPMSGWGNISPRLLDYNDDLDGLGMRSTLYKYQRRSIAAMMQKELDLRDVPDPLFIPLKTMDMRQFYIQPGTMVVLQECPMVAPCRGGILCEELGTGKTVMIIGLILATLQQISAPEESIVDDRPVLTPLSLRHFPSLECSDARRRLSRDQHEKPSPFRVPSLVELLVHRSRTTPNVNVPDTSTPHGLQKSTRAQTVEDGIEVLPPGQLLKYNVPFYHHYTGDPTNNERMRRAVNKLGPRVMYLTSATLIVVPPNLLSQWDREITKHAEYPLRVLILRSKSPLPALKSLASDYDIILMTYNRFTAEASNKDISKLHSWDPCTCPEYPGSRVPNCTCQVVGVTPFLQIRWKRLVIDEGHVSAFLSTILTPFTKLLSVERRWIVTGTPTTNLLGLGLGRKTAEEASHSEDGNEEMEDLFGDEGNGSPMDVTSSPSPSDISRSPSASAEMPASRVWNKHDREDLRKLGNMVAHFISVPQFGADLKLMNTHVTEPLLDLQGPRPGAISVLNQVMEMVMIRHRIEDVEDDVLLPPVTHESVLLDLDPLVVRSYNAMQATIAINAIDSERTDQDYMFHPRNSDALQLTVKNMSQLMFWSVDDGKYNVDQLARDAQIHINRAIERNISPEDMNLLYDAFKHVKLASEDQLWKSVQDHEDIPYRVYRMNEQVYHAWSRTPGCGLESDPQFRGFLHADRLVKLYGLILHRPLISEELLVTEGMKVNIKDRAARKAYIESQKRKSNKSHHHRNARSDDVFSQMADSAMKKAAASATLKEMQKELDTSMALENIADDDESSSAPIPTPTPSQSGLPLLSDLVRNSPLVNVRIGSSASNKLNYIINEVLKYSPTDKFLIFSDSELSLAHLSEALQLVQIKFLRFTTQIPAQFREQLVLTFETSPTYRVFLMELKHGARGLNLISASRVIFCEPVWQADVESQAIKRAHRIGQTRPITVKTLAIRGTAEENMVARRNALSGSHDKLPKLIEEAGMRHYIANPKFMEYPPVHTPNIKIDFPLFKLPQIPHKLPSEVIKLKIPALPPSPQHRVRVEGVFTPKASTSQRPPSPQLDAPPKKKLRVRFE</sequence>
<dbReference type="PROSITE" id="PS51192">
    <property type="entry name" value="HELICASE_ATP_BIND_1"/>
    <property type="match status" value="1"/>
</dbReference>
<gene>
    <name evidence="7" type="ORF">K443DRAFT_674669</name>
</gene>
<dbReference type="GO" id="GO:0008094">
    <property type="term" value="F:ATP-dependent activity, acting on DNA"/>
    <property type="evidence" value="ECO:0007669"/>
    <property type="project" value="TreeGrafter"/>
</dbReference>
<feature type="region of interest" description="Disordered" evidence="4">
    <location>
        <begin position="1238"/>
        <end position="1266"/>
    </location>
</feature>
<keyword evidence="3" id="KW-0067">ATP-binding</keyword>
<dbReference type="InterPro" id="IPR038718">
    <property type="entry name" value="SNF2-like_sf"/>
</dbReference>
<dbReference type="InterPro" id="IPR027417">
    <property type="entry name" value="P-loop_NTPase"/>
</dbReference>
<dbReference type="HOGENOM" id="CLU_003233_0_1_1"/>
<dbReference type="Pfam" id="PF00271">
    <property type="entry name" value="Helicase_C"/>
    <property type="match status" value="1"/>
</dbReference>
<accession>A0A0C9YD47</accession>
<dbReference type="InterPro" id="IPR000330">
    <property type="entry name" value="SNF2_N"/>
</dbReference>
<name>A0A0C9YD47_9AGAR</name>
<dbReference type="STRING" id="1095629.A0A0C9YD47"/>
<feature type="domain" description="Helicase C-terminal" evidence="6">
    <location>
        <begin position="1022"/>
        <end position="1175"/>
    </location>
</feature>
<evidence type="ECO:0000256" key="3">
    <source>
        <dbReference type="ARBA" id="ARBA00022840"/>
    </source>
</evidence>
<dbReference type="Pfam" id="PF00176">
    <property type="entry name" value="SNF2-rel_dom"/>
    <property type="match status" value="1"/>
</dbReference>
<reference evidence="7 8" key="1">
    <citation type="submission" date="2014-04" db="EMBL/GenBank/DDBJ databases">
        <authorList>
            <consortium name="DOE Joint Genome Institute"/>
            <person name="Kuo A."/>
            <person name="Kohler A."/>
            <person name="Nagy L.G."/>
            <person name="Floudas D."/>
            <person name="Copeland A."/>
            <person name="Barry K.W."/>
            <person name="Cichocki N."/>
            <person name="Veneault-Fourrey C."/>
            <person name="LaButti K."/>
            <person name="Lindquist E.A."/>
            <person name="Lipzen A."/>
            <person name="Lundell T."/>
            <person name="Morin E."/>
            <person name="Murat C."/>
            <person name="Sun H."/>
            <person name="Tunlid A."/>
            <person name="Henrissat B."/>
            <person name="Grigoriev I.V."/>
            <person name="Hibbett D.S."/>
            <person name="Martin F."/>
            <person name="Nordberg H.P."/>
            <person name="Cantor M.N."/>
            <person name="Hua S.X."/>
        </authorList>
    </citation>
    <scope>NUCLEOTIDE SEQUENCE [LARGE SCALE GENOMIC DNA]</scope>
    <source>
        <strain evidence="7 8">LaAM-08-1</strain>
    </source>
</reference>
<dbReference type="AlphaFoldDB" id="A0A0C9YD47"/>
<dbReference type="EMBL" id="KN838555">
    <property type="protein sequence ID" value="KIK06108.1"/>
    <property type="molecule type" value="Genomic_DNA"/>
</dbReference>